<sequence>MNLQIRDKRAHELARRLAERDKTTMTEAVISALENELGRKAEEPSFQEQVALIVDELHRLSPGRGRDMTKDEIDEMWGHE</sequence>
<proteinExistence type="predicted"/>
<evidence type="ECO:0000313" key="2">
    <source>
        <dbReference type="EMBL" id="SMH56825.1"/>
    </source>
</evidence>
<name>A0A1X7PYS8_9HYPH</name>
<dbReference type="EMBL" id="FXBL01000004">
    <property type="protein sequence ID" value="SMH56825.1"/>
    <property type="molecule type" value="Genomic_DNA"/>
</dbReference>
<reference evidence="3" key="1">
    <citation type="submission" date="2017-04" db="EMBL/GenBank/DDBJ databases">
        <authorList>
            <person name="Varghese N."/>
            <person name="Submissions S."/>
        </authorList>
    </citation>
    <scope>NUCLEOTIDE SEQUENCE [LARGE SCALE GENOMIC DNA]</scope>
    <source>
        <strain evidence="3">B5P</strain>
    </source>
</reference>
<dbReference type="OrthoDB" id="7998375at2"/>
<evidence type="ECO:0000313" key="3">
    <source>
        <dbReference type="Proteomes" id="UP000193083"/>
    </source>
</evidence>
<dbReference type="AlphaFoldDB" id="A0A1X7PYS8"/>
<accession>A0A1X7PYS8</accession>
<keyword evidence="3" id="KW-1185">Reference proteome</keyword>
<dbReference type="RefSeq" id="WP_085467167.1">
    <property type="nucleotide sequence ID" value="NZ_FXBL01000004.1"/>
</dbReference>
<protein>
    <recommendedName>
        <fullName evidence="4">Rv0623-like transcription factor</fullName>
    </recommendedName>
</protein>
<dbReference type="Proteomes" id="UP000193083">
    <property type="component" value="Unassembled WGS sequence"/>
</dbReference>
<evidence type="ECO:0000256" key="1">
    <source>
        <dbReference type="SAM" id="MobiDB-lite"/>
    </source>
</evidence>
<organism evidence="2 3">
    <name type="scientific">Mesorhizobium australicum</name>
    <dbReference type="NCBI Taxonomy" id="536018"/>
    <lineage>
        <taxon>Bacteria</taxon>
        <taxon>Pseudomonadati</taxon>
        <taxon>Pseudomonadota</taxon>
        <taxon>Alphaproteobacteria</taxon>
        <taxon>Hyphomicrobiales</taxon>
        <taxon>Phyllobacteriaceae</taxon>
        <taxon>Mesorhizobium</taxon>
    </lineage>
</organism>
<gene>
    <name evidence="2" type="ORF">SAMN02982922_5599</name>
</gene>
<dbReference type="Pfam" id="PF07704">
    <property type="entry name" value="PSK_trans_fac"/>
    <property type="match status" value="1"/>
</dbReference>
<dbReference type="InterPro" id="IPR011660">
    <property type="entry name" value="VapB-like"/>
</dbReference>
<evidence type="ECO:0008006" key="4">
    <source>
        <dbReference type="Google" id="ProtNLM"/>
    </source>
</evidence>
<feature type="region of interest" description="Disordered" evidence="1">
    <location>
        <begin position="61"/>
        <end position="80"/>
    </location>
</feature>